<accession>A0A1I3R7Z4</accession>
<dbReference type="EMBL" id="FORH01000003">
    <property type="protein sequence ID" value="SFJ41902.1"/>
    <property type="molecule type" value="Genomic_DNA"/>
</dbReference>
<sequence length="400" mass="42585">MKRFFTLLLGEGFRVFFLIAVLFALVALSLWLAAYFGGLALLPERLPPTDWHAHELVFGYGGAALAGFFLTAVPNWTGAKAARHLYIGTAAAIWLSARMAVFFIDFLPIGVVSLLALSFAPFLGAKIALQLIRKPKLQNLVFLIFLAAFWTGDLLVQLDWLDLPAGDAATGLRVGLLALVSMIIVLGGRVAPAFTRNAMHRAGIEKDMPSDPQIFTPLAIAAGLVLPLSELVFGDSWWTGSVMILSGGFVLLRGLKWHTRFQWTQPILWTLHLSYGAVGLGLLLWGGALMGIGDDVAALHFLAIGGVGGMTVSVMSRASLGHAGRPLVAPGGVALAYLLLPCGALLRWAGGWIGGAAYVPLVLLSGLIWCLAFALVAAAFWPILTSPRPPRAPVGPPPVK</sequence>
<feature type="transmembrane region" description="Helical" evidence="1">
    <location>
        <begin position="172"/>
        <end position="194"/>
    </location>
</feature>
<feature type="transmembrane region" description="Helical" evidence="1">
    <location>
        <begin position="141"/>
        <end position="160"/>
    </location>
</feature>
<keyword evidence="1" id="KW-0472">Membrane</keyword>
<dbReference type="Pfam" id="PF05940">
    <property type="entry name" value="NnrS"/>
    <property type="match status" value="1"/>
</dbReference>
<feature type="transmembrane region" description="Helical" evidence="1">
    <location>
        <begin position="214"/>
        <end position="231"/>
    </location>
</feature>
<dbReference type="RefSeq" id="WP_090060632.1">
    <property type="nucleotide sequence ID" value="NZ_FORH01000003.1"/>
</dbReference>
<organism evidence="2 3">
    <name type="scientific">Celeribacter neptunius</name>
    <dbReference type="NCBI Taxonomy" id="588602"/>
    <lineage>
        <taxon>Bacteria</taxon>
        <taxon>Pseudomonadati</taxon>
        <taxon>Pseudomonadota</taxon>
        <taxon>Alphaproteobacteria</taxon>
        <taxon>Rhodobacterales</taxon>
        <taxon>Roseobacteraceae</taxon>
        <taxon>Celeribacter</taxon>
    </lineage>
</organism>
<feature type="transmembrane region" description="Helical" evidence="1">
    <location>
        <begin position="56"/>
        <end position="73"/>
    </location>
</feature>
<proteinExistence type="predicted"/>
<feature type="transmembrane region" description="Helical" evidence="1">
    <location>
        <begin position="358"/>
        <end position="381"/>
    </location>
</feature>
<reference evidence="3" key="1">
    <citation type="submission" date="2016-10" db="EMBL/GenBank/DDBJ databases">
        <authorList>
            <person name="Varghese N."/>
            <person name="Submissions S."/>
        </authorList>
    </citation>
    <scope>NUCLEOTIDE SEQUENCE [LARGE SCALE GENOMIC DNA]</scope>
    <source>
        <strain evidence="3">DSM 26471</strain>
    </source>
</reference>
<evidence type="ECO:0000256" key="1">
    <source>
        <dbReference type="SAM" id="Phobius"/>
    </source>
</evidence>
<dbReference type="InterPro" id="IPR010266">
    <property type="entry name" value="NnrS"/>
</dbReference>
<keyword evidence="1" id="KW-0812">Transmembrane</keyword>
<feature type="transmembrane region" description="Helical" evidence="1">
    <location>
        <begin position="267"/>
        <end position="290"/>
    </location>
</feature>
<dbReference type="STRING" id="588602.SAMN04487991_2099"/>
<keyword evidence="3" id="KW-1185">Reference proteome</keyword>
<feature type="transmembrane region" description="Helical" evidence="1">
    <location>
        <begin position="237"/>
        <end position="255"/>
    </location>
</feature>
<evidence type="ECO:0000313" key="3">
    <source>
        <dbReference type="Proteomes" id="UP000199630"/>
    </source>
</evidence>
<evidence type="ECO:0000313" key="2">
    <source>
        <dbReference type="EMBL" id="SFJ41902.1"/>
    </source>
</evidence>
<keyword evidence="1" id="KW-1133">Transmembrane helix</keyword>
<dbReference type="AlphaFoldDB" id="A0A1I3R7Z4"/>
<feature type="transmembrane region" description="Helical" evidence="1">
    <location>
        <begin position="110"/>
        <end position="129"/>
    </location>
</feature>
<gene>
    <name evidence="2" type="ORF">SAMN04487991_2099</name>
</gene>
<feature type="transmembrane region" description="Helical" evidence="1">
    <location>
        <begin position="12"/>
        <end position="36"/>
    </location>
</feature>
<feature type="transmembrane region" description="Helical" evidence="1">
    <location>
        <begin position="296"/>
        <end position="315"/>
    </location>
</feature>
<feature type="transmembrane region" description="Helical" evidence="1">
    <location>
        <begin position="85"/>
        <end position="104"/>
    </location>
</feature>
<dbReference type="Proteomes" id="UP000199630">
    <property type="component" value="Unassembled WGS sequence"/>
</dbReference>
<dbReference type="OrthoDB" id="9770040at2"/>
<name>A0A1I3R7Z4_9RHOB</name>
<protein>
    <submittedName>
        <fullName evidence="2">Uncharacterized protein involved in response to NO</fullName>
    </submittedName>
</protein>
<feature type="transmembrane region" description="Helical" evidence="1">
    <location>
        <begin position="327"/>
        <end position="346"/>
    </location>
</feature>